<dbReference type="InterPro" id="IPR011990">
    <property type="entry name" value="TPR-like_helical_dom_sf"/>
</dbReference>
<name>A0A285VIP1_9MICO</name>
<sequence>MNDFEEMLKGLTGTPSSQLPPVALPEESELDDHARYDRATFAFETKDYGRASALLEPLVEANPGNAEVALLLARSYYHSARLGPAEAVLRVMVARWPGDAYAHLLLARTLQRDGRAEEGAPYLKIAEAMGLDA</sequence>
<accession>A0A285VIP1</accession>
<protein>
    <submittedName>
        <fullName evidence="2">FMN reductase</fullName>
    </submittedName>
</protein>
<organism evidence="2 3">
    <name type="scientific">Ornithinimicrobium cerasi</name>
    <dbReference type="NCBI Taxonomy" id="2248773"/>
    <lineage>
        <taxon>Bacteria</taxon>
        <taxon>Bacillati</taxon>
        <taxon>Actinomycetota</taxon>
        <taxon>Actinomycetes</taxon>
        <taxon>Micrococcales</taxon>
        <taxon>Ornithinimicrobiaceae</taxon>
        <taxon>Ornithinimicrobium</taxon>
    </lineage>
</organism>
<reference evidence="3" key="1">
    <citation type="submission" date="2017-08" db="EMBL/GenBank/DDBJ databases">
        <authorList>
            <person name="Varghese N."/>
            <person name="Submissions S."/>
        </authorList>
    </citation>
    <scope>NUCLEOTIDE SEQUENCE [LARGE SCALE GENOMIC DNA]</scope>
    <source>
        <strain evidence="3">USBA17B2</strain>
    </source>
</reference>
<dbReference type="Gene3D" id="1.25.40.10">
    <property type="entry name" value="Tetratricopeptide repeat domain"/>
    <property type="match status" value="1"/>
</dbReference>
<dbReference type="RefSeq" id="WP_220388084.1">
    <property type="nucleotide sequence ID" value="NZ_OBQK01000002.1"/>
</dbReference>
<dbReference type="Pfam" id="PF14559">
    <property type="entry name" value="TPR_19"/>
    <property type="match status" value="1"/>
</dbReference>
<gene>
    <name evidence="2" type="ORF">SAMN05421879_102297</name>
</gene>
<proteinExistence type="predicted"/>
<evidence type="ECO:0000256" key="1">
    <source>
        <dbReference type="SAM" id="MobiDB-lite"/>
    </source>
</evidence>
<dbReference type="EMBL" id="OBQK01000002">
    <property type="protein sequence ID" value="SOC53984.1"/>
    <property type="molecule type" value="Genomic_DNA"/>
</dbReference>
<evidence type="ECO:0000313" key="2">
    <source>
        <dbReference type="EMBL" id="SOC53984.1"/>
    </source>
</evidence>
<keyword evidence="3" id="KW-1185">Reference proteome</keyword>
<dbReference type="AlphaFoldDB" id="A0A285VIP1"/>
<dbReference type="SUPFAM" id="SSF48452">
    <property type="entry name" value="TPR-like"/>
    <property type="match status" value="1"/>
</dbReference>
<evidence type="ECO:0000313" key="3">
    <source>
        <dbReference type="Proteomes" id="UP000219688"/>
    </source>
</evidence>
<dbReference type="Proteomes" id="UP000219688">
    <property type="component" value="Unassembled WGS sequence"/>
</dbReference>
<feature type="region of interest" description="Disordered" evidence="1">
    <location>
        <begin position="1"/>
        <end position="30"/>
    </location>
</feature>